<name>A0A8J7I7G7_9NOST</name>
<protein>
    <submittedName>
        <fullName evidence="2">Uncharacterized protein</fullName>
    </submittedName>
</protein>
<dbReference type="RefSeq" id="WP_214433283.1">
    <property type="nucleotide sequence ID" value="NZ_CAWPUQ010000311.1"/>
</dbReference>
<evidence type="ECO:0000256" key="1">
    <source>
        <dbReference type="SAM" id="MobiDB-lite"/>
    </source>
</evidence>
<proteinExistence type="predicted"/>
<dbReference type="AlphaFoldDB" id="A0A8J7I7G7"/>
<organism evidence="2 3">
    <name type="scientific">Dendronalium phyllosphericum CENA369</name>
    <dbReference type="NCBI Taxonomy" id="1725256"/>
    <lineage>
        <taxon>Bacteria</taxon>
        <taxon>Bacillati</taxon>
        <taxon>Cyanobacteriota</taxon>
        <taxon>Cyanophyceae</taxon>
        <taxon>Nostocales</taxon>
        <taxon>Nostocaceae</taxon>
        <taxon>Dendronalium</taxon>
        <taxon>Dendronalium phyllosphericum</taxon>
    </lineage>
</organism>
<accession>A0A8J7I7G7</accession>
<evidence type="ECO:0000313" key="2">
    <source>
        <dbReference type="EMBL" id="MBH8574475.1"/>
    </source>
</evidence>
<dbReference type="Proteomes" id="UP000662314">
    <property type="component" value="Unassembled WGS sequence"/>
</dbReference>
<comment type="caution">
    <text evidence="2">The sequence shown here is derived from an EMBL/GenBank/DDBJ whole genome shotgun (WGS) entry which is preliminary data.</text>
</comment>
<feature type="region of interest" description="Disordered" evidence="1">
    <location>
        <begin position="77"/>
        <end position="96"/>
    </location>
</feature>
<sequence length="96" mass="10637">MRVNDRSLAQLICLLTYISNYRTHDRDRFVAKAIADTVIPFQPNIKAEVAVLHLTCIGRVGKMPTATCYKFGNPPKAVVPPQSALERNPPATFNSP</sequence>
<keyword evidence="3" id="KW-1185">Reference proteome</keyword>
<gene>
    <name evidence="2" type="ORF">I8752_15880</name>
</gene>
<evidence type="ECO:0000313" key="3">
    <source>
        <dbReference type="Proteomes" id="UP000662314"/>
    </source>
</evidence>
<dbReference type="EMBL" id="JAECZA010000074">
    <property type="protein sequence ID" value="MBH8574475.1"/>
    <property type="molecule type" value="Genomic_DNA"/>
</dbReference>
<reference evidence="2 3" key="1">
    <citation type="journal article" date="2021" name="Int. J. Syst. Evol. Microbiol.">
        <title>Amazonocrinis nigriterrae gen. nov., sp. nov., Atlanticothrix silvestris gen. nov., sp. nov. and Dendronalium phyllosphericum gen. nov., sp. nov., nostocacean cyanobacteria from Brazilian environments.</title>
        <authorList>
            <person name="Alvarenga D.O."/>
            <person name="Andreote A.P.D."/>
            <person name="Branco L.H.Z."/>
            <person name="Delbaje E."/>
            <person name="Cruz R.B."/>
            <person name="Varani A.M."/>
            <person name="Fiore M.F."/>
        </authorList>
    </citation>
    <scope>NUCLEOTIDE SEQUENCE [LARGE SCALE GENOMIC DNA]</scope>
    <source>
        <strain evidence="2 3">CENA369</strain>
    </source>
</reference>